<protein>
    <submittedName>
        <fullName evidence="2">Uncharacterized protein</fullName>
    </submittedName>
</protein>
<proteinExistence type="predicted"/>
<sequence>MAPRYSSPLTPPDTPPDNSLYLAIVETGYEADHDSSSDEPPSSSSSSTMQQHAKPLFSRDRSVRQATALRTTTPAALNTTTPHDPRATPPLAEDDDWVYDACALWAQAGDSVNRWSDELASQRFLGQRGFNLTSDVVSARRSAEVLASHERGCGECRSGRGGVCEGRKGARKRGREEEEEEEEERVEGKRRRVEMEGDARGFWREVMMGTF</sequence>
<keyword evidence="3" id="KW-1185">Reference proteome</keyword>
<feature type="compositionally biased region" description="Low complexity" evidence="1">
    <location>
        <begin position="38"/>
        <end position="47"/>
    </location>
</feature>
<feature type="region of interest" description="Disordered" evidence="1">
    <location>
        <begin position="164"/>
        <end position="190"/>
    </location>
</feature>
<gene>
    <name evidence="2" type="ORF">LTR91_009662</name>
</gene>
<organism evidence="2 3">
    <name type="scientific">Friedmanniomyces endolithicus</name>
    <dbReference type="NCBI Taxonomy" id="329885"/>
    <lineage>
        <taxon>Eukaryota</taxon>
        <taxon>Fungi</taxon>
        <taxon>Dikarya</taxon>
        <taxon>Ascomycota</taxon>
        <taxon>Pezizomycotina</taxon>
        <taxon>Dothideomycetes</taxon>
        <taxon>Dothideomycetidae</taxon>
        <taxon>Mycosphaerellales</taxon>
        <taxon>Teratosphaeriaceae</taxon>
        <taxon>Friedmanniomyces</taxon>
    </lineage>
</organism>
<feature type="region of interest" description="Disordered" evidence="1">
    <location>
        <begin position="25"/>
        <end position="92"/>
    </location>
</feature>
<feature type="region of interest" description="Disordered" evidence="1">
    <location>
        <begin position="1"/>
        <end position="20"/>
    </location>
</feature>
<dbReference type="AlphaFoldDB" id="A0AAN6QT05"/>
<dbReference type="Proteomes" id="UP001175353">
    <property type="component" value="Unassembled WGS sequence"/>
</dbReference>
<reference evidence="2" key="1">
    <citation type="submission" date="2023-06" db="EMBL/GenBank/DDBJ databases">
        <title>Black Yeasts Isolated from many extreme environments.</title>
        <authorList>
            <person name="Coleine C."/>
            <person name="Stajich J.E."/>
            <person name="Selbmann L."/>
        </authorList>
    </citation>
    <scope>NUCLEOTIDE SEQUENCE</scope>
    <source>
        <strain evidence="2">CCFEE 5200</strain>
    </source>
</reference>
<accession>A0AAN6QT05</accession>
<comment type="caution">
    <text evidence="2">The sequence shown here is derived from an EMBL/GenBank/DDBJ whole genome shotgun (WGS) entry which is preliminary data.</text>
</comment>
<name>A0AAN6QT05_9PEZI</name>
<dbReference type="EMBL" id="JAUJLE010000080">
    <property type="protein sequence ID" value="KAK0988107.1"/>
    <property type="molecule type" value="Genomic_DNA"/>
</dbReference>
<feature type="compositionally biased region" description="Low complexity" evidence="1">
    <location>
        <begin position="66"/>
        <end position="82"/>
    </location>
</feature>
<evidence type="ECO:0000313" key="3">
    <source>
        <dbReference type="Proteomes" id="UP001175353"/>
    </source>
</evidence>
<evidence type="ECO:0000256" key="1">
    <source>
        <dbReference type="SAM" id="MobiDB-lite"/>
    </source>
</evidence>
<evidence type="ECO:0000313" key="2">
    <source>
        <dbReference type="EMBL" id="KAK0988107.1"/>
    </source>
</evidence>